<comment type="caution">
    <text evidence="2">The sequence shown here is derived from an EMBL/GenBank/DDBJ whole genome shotgun (WGS) entry which is preliminary data.</text>
</comment>
<dbReference type="AlphaFoldDB" id="A0A0L6V5B5"/>
<keyword evidence="1" id="KW-1133">Transmembrane helix</keyword>
<feature type="transmembrane region" description="Helical" evidence="1">
    <location>
        <begin position="84"/>
        <end position="106"/>
    </location>
</feature>
<protein>
    <submittedName>
        <fullName evidence="2">Uncharacterized protein</fullName>
    </submittedName>
</protein>
<accession>A0A0L6V5B5</accession>
<feature type="transmembrane region" description="Helical" evidence="1">
    <location>
        <begin position="31"/>
        <end position="49"/>
    </location>
</feature>
<evidence type="ECO:0000256" key="1">
    <source>
        <dbReference type="SAM" id="Phobius"/>
    </source>
</evidence>
<dbReference type="EMBL" id="LAVV01007423">
    <property type="protein sequence ID" value="KNZ55981.1"/>
    <property type="molecule type" value="Genomic_DNA"/>
</dbReference>
<proteinExistence type="predicted"/>
<organism evidence="2 3">
    <name type="scientific">Puccinia sorghi</name>
    <dbReference type="NCBI Taxonomy" id="27349"/>
    <lineage>
        <taxon>Eukaryota</taxon>
        <taxon>Fungi</taxon>
        <taxon>Dikarya</taxon>
        <taxon>Basidiomycota</taxon>
        <taxon>Pucciniomycotina</taxon>
        <taxon>Pucciniomycetes</taxon>
        <taxon>Pucciniales</taxon>
        <taxon>Pucciniaceae</taxon>
        <taxon>Puccinia</taxon>
    </lineage>
</organism>
<evidence type="ECO:0000313" key="2">
    <source>
        <dbReference type="EMBL" id="KNZ55981.1"/>
    </source>
</evidence>
<sequence>MVSSCTITIHLSTSIHSILNRMNWNKFSQTVHVELSHVALISIIILLKLFELHSILIYVHILLFYVHMLYTYFMYLFAEQSTEIIILMILVEIKYYNYIYAGFWILWKLTPTLHILLLISHHLLPLIINHHHFLSNSSILTHPSYYFIKPSSKIGRGCLVFRTTERQRYPHSSLSILRKSYSPTLLSLTTSSSSVSHYKKNLLNCLNLTCRNHCAYCTVTVPKILHMQTCGAWMAAWMKHAAFQLKAVEQVFISVSLWVALENLSCSRGQLQRFIHDLEGCDRRFNPNLLPQKTAQASWVLRNYFHVLGDLRETHLPLSNTQNCLISSSYNRESTIASETPRSISFTESILRWSSSPFKPLAAWAASSMIENCINYSLDCLEHVILALVGWVVGGVKCCCCWVQWKIFYDSRNAKIGMACGGIQMLGRIWNWIMLWRRAWILILGRDGLVKRCGTTLRVVELGGEIDNYTTNNVS</sequence>
<keyword evidence="3" id="KW-1185">Reference proteome</keyword>
<name>A0A0L6V5B5_9BASI</name>
<gene>
    <name evidence="2" type="ORF">VP01_2528g4</name>
</gene>
<dbReference type="VEuPathDB" id="FungiDB:VP01_2528g4"/>
<feature type="transmembrane region" description="Helical" evidence="1">
    <location>
        <begin position="55"/>
        <end position="77"/>
    </location>
</feature>
<dbReference type="Proteomes" id="UP000037035">
    <property type="component" value="Unassembled WGS sequence"/>
</dbReference>
<reference evidence="2 3" key="1">
    <citation type="submission" date="2015-08" db="EMBL/GenBank/DDBJ databases">
        <title>Next Generation Sequencing and Analysis of the Genome of Puccinia sorghi L Schw, the Causal Agent of Maize Common Rust.</title>
        <authorList>
            <person name="Rochi L."/>
            <person name="Burguener G."/>
            <person name="Darino M."/>
            <person name="Turjanski A."/>
            <person name="Kreff E."/>
            <person name="Dieguez M.J."/>
            <person name="Sacco F."/>
        </authorList>
    </citation>
    <scope>NUCLEOTIDE SEQUENCE [LARGE SCALE GENOMIC DNA]</scope>
    <source>
        <strain evidence="2 3">RO10H11247</strain>
    </source>
</reference>
<keyword evidence="1" id="KW-0472">Membrane</keyword>
<keyword evidence="1" id="KW-0812">Transmembrane</keyword>
<evidence type="ECO:0000313" key="3">
    <source>
        <dbReference type="Proteomes" id="UP000037035"/>
    </source>
</evidence>